<dbReference type="Pfam" id="PF02447">
    <property type="entry name" value="GntP_permease"/>
    <property type="match status" value="1"/>
</dbReference>
<proteinExistence type="predicted"/>
<feature type="transmembrane region" description="Helical" evidence="1">
    <location>
        <begin position="70"/>
        <end position="90"/>
    </location>
</feature>
<evidence type="ECO:0000313" key="3">
    <source>
        <dbReference type="Proteomes" id="UP000011554"/>
    </source>
</evidence>
<dbReference type="PANTHER" id="PTHR30354">
    <property type="entry name" value="GNT FAMILY GLUCONATE TRANSPORTER"/>
    <property type="match status" value="1"/>
</dbReference>
<dbReference type="AlphaFoldDB" id="M0B6R8"/>
<keyword evidence="1" id="KW-0812">Transmembrane</keyword>
<dbReference type="eggNOG" id="arCOG04923">
    <property type="taxonomic scope" value="Archaea"/>
</dbReference>
<dbReference type="PATRIC" id="fig|29540.5.peg.92"/>
<feature type="transmembrane region" description="Helical" evidence="1">
    <location>
        <begin position="188"/>
        <end position="207"/>
    </location>
</feature>
<protein>
    <submittedName>
        <fullName evidence="2">Gluconate transporter</fullName>
    </submittedName>
</protein>
<reference evidence="2 3" key="1">
    <citation type="journal article" date="2014" name="PLoS Genet.">
        <title>Phylogenetically driven sequencing of extremely halophilic archaea reveals strategies for static and dynamic osmo-response.</title>
        <authorList>
            <person name="Becker E.A."/>
            <person name="Seitzer P.M."/>
            <person name="Tritt A."/>
            <person name="Larsen D."/>
            <person name="Krusor M."/>
            <person name="Yao A.I."/>
            <person name="Wu D."/>
            <person name="Madern D."/>
            <person name="Eisen J.A."/>
            <person name="Darling A.E."/>
            <person name="Facciotti M.T."/>
        </authorList>
    </citation>
    <scope>NUCLEOTIDE SEQUENCE [LARGE SCALE GENOMIC DNA]</scope>
    <source>
        <strain evidence="2 3">DSM 12278</strain>
    </source>
</reference>
<feature type="transmembrane region" description="Helical" evidence="1">
    <location>
        <begin position="340"/>
        <end position="361"/>
    </location>
</feature>
<feature type="transmembrane region" description="Helical" evidence="1">
    <location>
        <begin position="373"/>
        <end position="396"/>
    </location>
</feature>
<keyword evidence="1" id="KW-0472">Membrane</keyword>
<dbReference type="STRING" id="29540.C481_00450"/>
<dbReference type="Proteomes" id="UP000011554">
    <property type="component" value="Unassembled WGS sequence"/>
</dbReference>
<sequence length="450" mass="46089">MMYLNLRATMVGATVLAANIGIAVAIVLSLIIALDINPAVSLIVGALYMGIASGLGLNETVASIGEGFGELMQGIGIPIIFGIMIGMLLARCGGATQIATTLTDAVPSRYVPYALGLSGAIVAVPVFFDVAFLVLIPMVIALWQETEHSYPVVVGSLVIGAAGAHTFVPPTPNPLAAPELLEFGIGEMMVAGLVVGFPAVALSIAVYGRVVSRLWDSEEDIADIPFDEADEEWTDRPSFIASVLPIAAPIFLILLQTTTEAVTGEPNVYLDFLGSRIIALLVGLLVAIVVYVRSVGRDELSDAFSEATRPAGLVLTITGAGGAFGFVIQETEAADALVDLIGVSGDGIVIVLLAFLIGLVMRVSQGSGTVAGITAMTIMAGVETSVAGSAIALAALSGGMSIGHINDSGFWVVTELAGFEVTGGLKTYTLGEAILSVFGLVGAIGIAVLV</sequence>
<feature type="transmembrane region" description="Helical" evidence="1">
    <location>
        <begin position="239"/>
        <end position="257"/>
    </location>
</feature>
<feature type="transmembrane region" description="Helical" evidence="1">
    <location>
        <begin position="150"/>
        <end position="168"/>
    </location>
</feature>
<comment type="caution">
    <text evidence="2">The sequence shown here is derived from an EMBL/GenBank/DDBJ whole genome shotgun (WGS) entry which is preliminary data.</text>
</comment>
<organism evidence="2 3">
    <name type="scientific">Natrialba asiatica (strain ATCC 700177 / DSM 12278 / JCM 9576 / FERM P-10747 / NBRC 102637 / 172P1)</name>
    <dbReference type="NCBI Taxonomy" id="29540"/>
    <lineage>
        <taxon>Archaea</taxon>
        <taxon>Methanobacteriati</taxon>
        <taxon>Methanobacteriota</taxon>
        <taxon>Stenosarchaea group</taxon>
        <taxon>Halobacteria</taxon>
        <taxon>Halobacteriales</taxon>
        <taxon>Natrialbaceae</taxon>
        <taxon>Natrialba</taxon>
    </lineage>
</organism>
<feature type="transmembrane region" description="Helical" evidence="1">
    <location>
        <begin position="110"/>
        <end position="143"/>
    </location>
</feature>
<feature type="transmembrane region" description="Helical" evidence="1">
    <location>
        <begin position="39"/>
        <end position="58"/>
    </location>
</feature>
<feature type="transmembrane region" description="Helical" evidence="1">
    <location>
        <begin position="277"/>
        <end position="295"/>
    </location>
</feature>
<evidence type="ECO:0000313" key="2">
    <source>
        <dbReference type="EMBL" id="ELZ05958.1"/>
    </source>
</evidence>
<accession>M0B6R8</accession>
<dbReference type="GO" id="GO:0005886">
    <property type="term" value="C:plasma membrane"/>
    <property type="evidence" value="ECO:0007669"/>
    <property type="project" value="TreeGrafter"/>
</dbReference>
<feature type="transmembrane region" description="Helical" evidence="1">
    <location>
        <begin position="428"/>
        <end position="449"/>
    </location>
</feature>
<keyword evidence="1" id="KW-1133">Transmembrane helix</keyword>
<name>M0B6R8_NATA1</name>
<keyword evidence="3" id="KW-1185">Reference proteome</keyword>
<feature type="transmembrane region" description="Helical" evidence="1">
    <location>
        <begin position="12"/>
        <end position="33"/>
    </location>
</feature>
<dbReference type="PANTHER" id="PTHR30354:SF11">
    <property type="entry name" value="PERMEASE"/>
    <property type="match status" value="1"/>
</dbReference>
<dbReference type="InterPro" id="IPR003474">
    <property type="entry name" value="Glcn_transporter"/>
</dbReference>
<dbReference type="GO" id="GO:0015128">
    <property type="term" value="F:gluconate transmembrane transporter activity"/>
    <property type="evidence" value="ECO:0007669"/>
    <property type="project" value="InterPro"/>
</dbReference>
<feature type="transmembrane region" description="Helical" evidence="1">
    <location>
        <begin position="307"/>
        <end position="328"/>
    </location>
</feature>
<evidence type="ECO:0000256" key="1">
    <source>
        <dbReference type="SAM" id="Phobius"/>
    </source>
</evidence>
<dbReference type="EMBL" id="AOIO01000003">
    <property type="protein sequence ID" value="ELZ05958.1"/>
    <property type="molecule type" value="Genomic_DNA"/>
</dbReference>
<gene>
    <name evidence="2" type="ORF">C481_00450</name>
</gene>